<dbReference type="PANTHER" id="PTHR10315:SF117">
    <property type="entry name" value="RING-TYPE E3 UBIQUITIN TRANSFERASE"/>
    <property type="match status" value="1"/>
</dbReference>
<dbReference type="PANTHER" id="PTHR10315">
    <property type="entry name" value="E3 UBIQUITIN PROTEIN LIGASE SIAH"/>
    <property type="match status" value="1"/>
</dbReference>
<evidence type="ECO:0000259" key="5">
    <source>
        <dbReference type="PROSITE" id="PS50089"/>
    </source>
</evidence>
<evidence type="ECO:0000256" key="2">
    <source>
        <dbReference type="ARBA" id="ARBA00022771"/>
    </source>
</evidence>
<accession>A0A1R2BBL0</accession>
<evidence type="ECO:0000256" key="1">
    <source>
        <dbReference type="ARBA" id="ARBA00022723"/>
    </source>
</evidence>
<dbReference type="GO" id="GO:0005737">
    <property type="term" value="C:cytoplasm"/>
    <property type="evidence" value="ECO:0007669"/>
    <property type="project" value="TreeGrafter"/>
</dbReference>
<evidence type="ECO:0000256" key="3">
    <source>
        <dbReference type="ARBA" id="ARBA00022833"/>
    </source>
</evidence>
<proteinExistence type="predicted"/>
<feature type="domain" description="RING-type" evidence="5">
    <location>
        <begin position="17"/>
        <end position="52"/>
    </location>
</feature>
<reference evidence="6 7" key="1">
    <citation type="submission" date="2016-11" db="EMBL/GenBank/DDBJ databases">
        <title>The macronuclear genome of Stentor coeruleus: a giant cell with tiny introns.</title>
        <authorList>
            <person name="Slabodnick M."/>
            <person name="Ruby J.G."/>
            <person name="Reiff S.B."/>
            <person name="Swart E.C."/>
            <person name="Gosai S."/>
            <person name="Prabakaran S."/>
            <person name="Witkowska E."/>
            <person name="Larue G.E."/>
            <person name="Fisher S."/>
            <person name="Freeman R.M."/>
            <person name="Gunawardena J."/>
            <person name="Chu W."/>
            <person name="Stover N.A."/>
            <person name="Gregory B.D."/>
            <person name="Nowacki M."/>
            <person name="Derisi J."/>
            <person name="Roy S.W."/>
            <person name="Marshall W.F."/>
            <person name="Sood P."/>
        </authorList>
    </citation>
    <scope>NUCLEOTIDE SEQUENCE [LARGE SCALE GENOMIC DNA]</scope>
    <source>
        <strain evidence="6">WM001</strain>
    </source>
</reference>
<dbReference type="OrthoDB" id="6105938at2759"/>
<keyword evidence="1" id="KW-0479">Metal-binding</keyword>
<dbReference type="Gene3D" id="3.30.40.10">
    <property type="entry name" value="Zinc/RING finger domain, C3HC4 (zinc finger)"/>
    <property type="match status" value="1"/>
</dbReference>
<evidence type="ECO:0000313" key="7">
    <source>
        <dbReference type="Proteomes" id="UP000187209"/>
    </source>
</evidence>
<dbReference type="Proteomes" id="UP000187209">
    <property type="component" value="Unassembled WGS sequence"/>
</dbReference>
<dbReference type="InterPro" id="IPR049548">
    <property type="entry name" value="Sina-like_RING"/>
</dbReference>
<dbReference type="EMBL" id="MPUH01000769">
    <property type="protein sequence ID" value="OMJ74181.1"/>
    <property type="molecule type" value="Genomic_DNA"/>
</dbReference>
<gene>
    <name evidence="6" type="ORF">SteCoe_26966</name>
</gene>
<dbReference type="GO" id="GO:0008270">
    <property type="term" value="F:zinc ion binding"/>
    <property type="evidence" value="ECO:0007669"/>
    <property type="project" value="UniProtKB-KW"/>
</dbReference>
<comment type="caution">
    <text evidence="6">The sequence shown here is derived from an EMBL/GenBank/DDBJ whole genome shotgun (WGS) entry which is preliminary data.</text>
</comment>
<dbReference type="InterPro" id="IPR052088">
    <property type="entry name" value="E3_ubiquitin-ligase_SINA"/>
</dbReference>
<organism evidence="6 7">
    <name type="scientific">Stentor coeruleus</name>
    <dbReference type="NCBI Taxonomy" id="5963"/>
    <lineage>
        <taxon>Eukaryota</taxon>
        <taxon>Sar</taxon>
        <taxon>Alveolata</taxon>
        <taxon>Ciliophora</taxon>
        <taxon>Postciliodesmatophora</taxon>
        <taxon>Heterotrichea</taxon>
        <taxon>Heterotrichida</taxon>
        <taxon>Stentoridae</taxon>
        <taxon>Stentor</taxon>
    </lineage>
</organism>
<protein>
    <recommendedName>
        <fullName evidence="5">RING-type domain-containing protein</fullName>
    </recommendedName>
</protein>
<dbReference type="SUPFAM" id="SSF57850">
    <property type="entry name" value="RING/U-box"/>
    <property type="match status" value="1"/>
</dbReference>
<evidence type="ECO:0000256" key="4">
    <source>
        <dbReference type="PROSITE-ProRule" id="PRU00175"/>
    </source>
</evidence>
<sequence length="299" mass="35098">MTTDLNFSSAFFEQFECPICFEYFKLPIHLCSLGHSICNRCKERSRNCPQCRQPFIQNSRNISLEKIFEQVSKRCKFSECSSEVTLDQWHNHQSECKYNPNIKCLECGSSEEFLINHLVRNHEYKEISMEQNECLRSFSGPMASWHSNTEWPKGIWKFGEEYLVVKAKTHSGVFHVYLYRISKNLIAISLEITNQDTGACIKFKGDIPHISDYVDLSTSPHFNCEIKQLMTFIKVQEDEQDTYKLSVKVKKKDIVMYIEEPIIEESHLDEFEEHAIEELPLDVFEDRIIEESSLDDFEV</sequence>
<keyword evidence="2 4" id="KW-0863">Zinc-finger</keyword>
<dbReference type="Pfam" id="PF21362">
    <property type="entry name" value="Sina_RING"/>
    <property type="match status" value="1"/>
</dbReference>
<dbReference type="AlphaFoldDB" id="A0A1R2BBL0"/>
<name>A0A1R2BBL0_9CILI</name>
<dbReference type="GO" id="GO:0061630">
    <property type="term" value="F:ubiquitin protein ligase activity"/>
    <property type="evidence" value="ECO:0007669"/>
    <property type="project" value="TreeGrafter"/>
</dbReference>
<evidence type="ECO:0000313" key="6">
    <source>
        <dbReference type="EMBL" id="OMJ74181.1"/>
    </source>
</evidence>
<keyword evidence="3" id="KW-0862">Zinc</keyword>
<dbReference type="PROSITE" id="PS50089">
    <property type="entry name" value="ZF_RING_2"/>
    <property type="match status" value="1"/>
</dbReference>
<keyword evidence="7" id="KW-1185">Reference proteome</keyword>
<dbReference type="InterPro" id="IPR013083">
    <property type="entry name" value="Znf_RING/FYVE/PHD"/>
</dbReference>
<dbReference type="InterPro" id="IPR001841">
    <property type="entry name" value="Znf_RING"/>
</dbReference>